<comment type="similarity">
    <text evidence="1">Belongs to the copper/topaquinone oxidase family.</text>
</comment>
<dbReference type="PANTHER" id="PTHR10638:SF20">
    <property type="entry name" value="AMINE OXIDASE"/>
    <property type="match status" value="1"/>
</dbReference>
<dbReference type="AlphaFoldDB" id="A0A1Q3ER17"/>
<proteinExistence type="inferred from homology"/>
<comment type="cofactor">
    <cofactor evidence="1">
        <name>Cu cation</name>
        <dbReference type="ChEBI" id="CHEBI:23378"/>
    </cofactor>
    <text evidence="1">Contains 1 topaquinone per subunit.</text>
</comment>
<keyword evidence="1" id="KW-0186">Copper</keyword>
<feature type="domain" description="Copper amine oxidase catalytic" evidence="2">
    <location>
        <begin position="16"/>
        <end position="242"/>
    </location>
</feature>
<evidence type="ECO:0000259" key="2">
    <source>
        <dbReference type="Pfam" id="PF01179"/>
    </source>
</evidence>
<keyword evidence="4" id="KW-1185">Reference proteome</keyword>
<keyword evidence="1" id="KW-0801">TPQ</keyword>
<accession>A0A1Q3ER17</accession>
<reference evidence="3 4" key="2">
    <citation type="submission" date="2017-02" db="EMBL/GenBank/DDBJ databases">
        <title>A genome survey and senescence transcriptome analysis in Lentinula edodes.</title>
        <authorList>
            <person name="Sakamoto Y."/>
            <person name="Nakade K."/>
            <person name="Sato S."/>
            <person name="Yoshida Y."/>
            <person name="Miyazaki K."/>
            <person name="Natsume S."/>
            <person name="Konno N."/>
        </authorList>
    </citation>
    <scope>NUCLEOTIDE SEQUENCE [LARGE SCALE GENOMIC DNA]</scope>
    <source>
        <strain evidence="3 4">NBRC 111202</strain>
    </source>
</reference>
<evidence type="ECO:0000313" key="4">
    <source>
        <dbReference type="Proteomes" id="UP000188533"/>
    </source>
</evidence>
<comment type="caution">
    <text evidence="3">The sequence shown here is derived from an EMBL/GenBank/DDBJ whole genome shotgun (WGS) entry which is preliminary data.</text>
</comment>
<dbReference type="InterPro" id="IPR015798">
    <property type="entry name" value="Cu_amine_oxidase_C"/>
</dbReference>
<dbReference type="GO" id="GO:0009308">
    <property type="term" value="P:amine metabolic process"/>
    <property type="evidence" value="ECO:0007669"/>
    <property type="project" value="UniProtKB-UniRule"/>
</dbReference>
<dbReference type="EC" id="1.4.3.-" evidence="1"/>
<dbReference type="SUPFAM" id="SSF49998">
    <property type="entry name" value="Amine oxidase catalytic domain"/>
    <property type="match status" value="1"/>
</dbReference>
<evidence type="ECO:0000256" key="1">
    <source>
        <dbReference type="RuleBase" id="RU000672"/>
    </source>
</evidence>
<comment type="PTM">
    <text evidence="1">Topaquinone (TPQ) is generated by copper-dependent autoxidation of a specific tyrosyl residue.</text>
</comment>
<organism evidence="3 4">
    <name type="scientific">Lentinula edodes</name>
    <name type="common">Shiitake mushroom</name>
    <name type="synonym">Lentinus edodes</name>
    <dbReference type="NCBI Taxonomy" id="5353"/>
    <lineage>
        <taxon>Eukaryota</taxon>
        <taxon>Fungi</taxon>
        <taxon>Dikarya</taxon>
        <taxon>Basidiomycota</taxon>
        <taxon>Agaricomycotina</taxon>
        <taxon>Agaricomycetes</taxon>
        <taxon>Agaricomycetidae</taxon>
        <taxon>Agaricales</taxon>
        <taxon>Marasmiineae</taxon>
        <taxon>Omphalotaceae</taxon>
        <taxon>Lentinula</taxon>
    </lineage>
</organism>
<dbReference type="InterPro" id="IPR036460">
    <property type="entry name" value="Cu_amine_oxidase_C_sf"/>
</dbReference>
<dbReference type="GO" id="GO:0005507">
    <property type="term" value="F:copper ion binding"/>
    <property type="evidence" value="ECO:0007669"/>
    <property type="project" value="InterPro"/>
</dbReference>
<reference evidence="3 4" key="1">
    <citation type="submission" date="2016-08" db="EMBL/GenBank/DDBJ databases">
        <authorList>
            <consortium name="Lentinula edodes genome sequencing consortium"/>
            <person name="Sakamoto Y."/>
            <person name="Nakade K."/>
            <person name="Sato S."/>
            <person name="Yoshida Y."/>
            <person name="Miyazaki K."/>
            <person name="Natsume S."/>
            <person name="Konno N."/>
        </authorList>
    </citation>
    <scope>NUCLEOTIDE SEQUENCE [LARGE SCALE GENOMIC DNA]</scope>
    <source>
        <strain evidence="3 4">NBRC 111202</strain>
    </source>
</reference>
<keyword evidence="1" id="KW-0560">Oxidoreductase</keyword>
<dbReference type="GO" id="GO:0048038">
    <property type="term" value="F:quinone binding"/>
    <property type="evidence" value="ECO:0007669"/>
    <property type="project" value="InterPro"/>
</dbReference>
<dbReference type="InterPro" id="IPR000269">
    <property type="entry name" value="Cu_amine_oxidase"/>
</dbReference>
<sequence length="335" mass="38092">MTCRLTQPSIAGPYSVFDYMFHIDGTMEVRLSASGYLQGGYWEPLQEGYGGRIREHSMGNLHDHVINYKVDLDIAGLENSLLETIAGQEIVEQPWLEDDEWGRTVIQQKITRRIIETEDEALLNPRGYAIHAGYNPIHNTIVGSRRLLNNANWARYNLAVSLRKETEPSSSSMWNMNLPGKPTVDFHKFFDGDNITQDDLVVWVNVGTHHMPQAEDSPNTKTTVAMSSFLLTPLNYFDSDISLESTNAILLSAPSQPGEPWGFDDYGVKQDFTCVPETPPPFEYLDPKVYDEEGRLKESESVEDMRKMAEMYHRIKFELYIKTKHNATCVSTVSD</sequence>
<dbReference type="STRING" id="5353.A0A1Q3ER17"/>
<dbReference type="EMBL" id="BDGU01001173">
    <property type="protein sequence ID" value="GAW09649.1"/>
    <property type="molecule type" value="Genomic_DNA"/>
</dbReference>
<dbReference type="PANTHER" id="PTHR10638">
    <property type="entry name" value="COPPER AMINE OXIDASE"/>
    <property type="match status" value="1"/>
</dbReference>
<keyword evidence="1" id="KW-0479">Metal-binding</keyword>
<protein>
    <recommendedName>
        <fullName evidence="1">Amine oxidase</fullName>
        <ecNumber evidence="1">1.4.3.-</ecNumber>
    </recommendedName>
</protein>
<name>A0A1Q3ER17_LENED</name>
<dbReference type="GO" id="GO:0005886">
    <property type="term" value="C:plasma membrane"/>
    <property type="evidence" value="ECO:0007669"/>
    <property type="project" value="TreeGrafter"/>
</dbReference>
<gene>
    <name evidence="3" type="ORF">LENED_011819</name>
</gene>
<dbReference type="Proteomes" id="UP000188533">
    <property type="component" value="Unassembled WGS sequence"/>
</dbReference>
<evidence type="ECO:0000313" key="3">
    <source>
        <dbReference type="EMBL" id="GAW09649.1"/>
    </source>
</evidence>
<dbReference type="GO" id="GO:0008131">
    <property type="term" value="F:primary methylamine oxidase activity"/>
    <property type="evidence" value="ECO:0007669"/>
    <property type="project" value="InterPro"/>
</dbReference>
<dbReference type="Pfam" id="PF01179">
    <property type="entry name" value="Cu_amine_oxid"/>
    <property type="match status" value="1"/>
</dbReference>
<dbReference type="Gene3D" id="2.70.98.20">
    <property type="entry name" value="Copper amine oxidase, catalytic domain"/>
    <property type="match status" value="1"/>
</dbReference>